<proteinExistence type="predicted"/>
<accession>A0ABP3YG00</accession>
<dbReference type="PROSITE" id="PS51257">
    <property type="entry name" value="PROKAR_LIPOPROTEIN"/>
    <property type="match status" value="1"/>
</dbReference>
<dbReference type="EMBL" id="BAAAFI010000043">
    <property type="protein sequence ID" value="GAA0880348.1"/>
    <property type="molecule type" value="Genomic_DNA"/>
</dbReference>
<evidence type="ECO:0008006" key="3">
    <source>
        <dbReference type="Google" id="ProtNLM"/>
    </source>
</evidence>
<evidence type="ECO:0000313" key="1">
    <source>
        <dbReference type="EMBL" id="GAA0880348.1"/>
    </source>
</evidence>
<organism evidence="1 2">
    <name type="scientific">Algoriphagus jejuensis</name>
    <dbReference type="NCBI Taxonomy" id="419934"/>
    <lineage>
        <taxon>Bacteria</taxon>
        <taxon>Pseudomonadati</taxon>
        <taxon>Bacteroidota</taxon>
        <taxon>Cytophagia</taxon>
        <taxon>Cytophagales</taxon>
        <taxon>Cyclobacteriaceae</taxon>
        <taxon>Algoriphagus</taxon>
    </lineage>
</organism>
<evidence type="ECO:0000313" key="2">
    <source>
        <dbReference type="Proteomes" id="UP001500469"/>
    </source>
</evidence>
<protein>
    <recommendedName>
        <fullName evidence="3">NigD-like protein</fullName>
    </recommendedName>
</protein>
<sequence length="224" mass="25948">MRFKNYSGLMLVTALGWASCISPPDNFPSVPEIEFSTIEYVQTSAQDSLIVSVNFRDAEGDLGLSPTDIQPPYNPLFYKRDASGNLITYSNRPPEAPDYNPIDWVVDPIINNMVIKDTFWVEQNEDQYNIFVRFYVKRNGQFTEFKWQDPPFYTTFNGRFPRILTSEEGQSVEGNIKYRMLSSGWESIFRNDTLRIDLEIQDRALNRSNQVSSPEVTLRQISRN</sequence>
<gene>
    <name evidence="1" type="ORF">GCM10009119_33180</name>
</gene>
<keyword evidence="2" id="KW-1185">Reference proteome</keyword>
<dbReference type="Proteomes" id="UP001500469">
    <property type="component" value="Unassembled WGS sequence"/>
</dbReference>
<comment type="caution">
    <text evidence="1">The sequence shown here is derived from an EMBL/GenBank/DDBJ whole genome shotgun (WGS) entry which is preliminary data.</text>
</comment>
<reference evidence="2" key="1">
    <citation type="journal article" date="2019" name="Int. J. Syst. Evol. Microbiol.">
        <title>The Global Catalogue of Microorganisms (GCM) 10K type strain sequencing project: providing services to taxonomists for standard genome sequencing and annotation.</title>
        <authorList>
            <consortium name="The Broad Institute Genomics Platform"/>
            <consortium name="The Broad Institute Genome Sequencing Center for Infectious Disease"/>
            <person name="Wu L."/>
            <person name="Ma J."/>
        </authorList>
    </citation>
    <scope>NUCLEOTIDE SEQUENCE [LARGE SCALE GENOMIC DNA]</scope>
    <source>
        <strain evidence="2">JCM 16112</strain>
    </source>
</reference>
<name>A0ABP3YG00_9BACT</name>